<keyword evidence="3" id="KW-1185">Reference proteome</keyword>
<gene>
    <name evidence="2" type="ORF">E2C01_039860</name>
</gene>
<evidence type="ECO:0000313" key="3">
    <source>
        <dbReference type="Proteomes" id="UP000324222"/>
    </source>
</evidence>
<evidence type="ECO:0000256" key="1">
    <source>
        <dbReference type="SAM" id="Phobius"/>
    </source>
</evidence>
<keyword evidence="1" id="KW-1133">Transmembrane helix</keyword>
<organism evidence="2 3">
    <name type="scientific">Portunus trituberculatus</name>
    <name type="common">Swimming crab</name>
    <name type="synonym">Neptunus trituberculatus</name>
    <dbReference type="NCBI Taxonomy" id="210409"/>
    <lineage>
        <taxon>Eukaryota</taxon>
        <taxon>Metazoa</taxon>
        <taxon>Ecdysozoa</taxon>
        <taxon>Arthropoda</taxon>
        <taxon>Crustacea</taxon>
        <taxon>Multicrustacea</taxon>
        <taxon>Malacostraca</taxon>
        <taxon>Eumalacostraca</taxon>
        <taxon>Eucarida</taxon>
        <taxon>Decapoda</taxon>
        <taxon>Pleocyemata</taxon>
        <taxon>Brachyura</taxon>
        <taxon>Eubrachyura</taxon>
        <taxon>Portunoidea</taxon>
        <taxon>Portunidae</taxon>
        <taxon>Portuninae</taxon>
        <taxon>Portunus</taxon>
    </lineage>
</organism>
<dbReference type="AlphaFoldDB" id="A0A5B7FI35"/>
<dbReference type="Proteomes" id="UP000324222">
    <property type="component" value="Unassembled WGS sequence"/>
</dbReference>
<comment type="caution">
    <text evidence="2">The sequence shown here is derived from an EMBL/GenBank/DDBJ whole genome shotgun (WGS) entry which is preliminary data.</text>
</comment>
<dbReference type="OrthoDB" id="6379915at2759"/>
<reference evidence="2 3" key="1">
    <citation type="submission" date="2019-05" db="EMBL/GenBank/DDBJ databases">
        <title>Another draft genome of Portunus trituberculatus and its Hox gene families provides insights of decapod evolution.</title>
        <authorList>
            <person name="Jeong J.-H."/>
            <person name="Song I."/>
            <person name="Kim S."/>
            <person name="Choi T."/>
            <person name="Kim D."/>
            <person name="Ryu S."/>
            <person name="Kim W."/>
        </authorList>
    </citation>
    <scope>NUCLEOTIDE SEQUENCE [LARGE SCALE GENOMIC DNA]</scope>
    <source>
        <tissue evidence="2">Muscle</tissue>
    </source>
</reference>
<dbReference type="EMBL" id="VSRR010007066">
    <property type="protein sequence ID" value="MPC46152.1"/>
    <property type="molecule type" value="Genomic_DNA"/>
</dbReference>
<accession>A0A5B7FI35</accession>
<sequence>MGLGTYSARLFFGCFNVYLFSIGACIIPLCRQYLKFTSGLQFTFLALPWAKIPSPWSSTVVPLDASAEATHTFTVADKQCYCGISIPVARTIYVTFIRSIVNHLYPAIVQLPKSCLLPLEVLQNKVLRILFGCPMSTKIANMQAELLALTRIRTAVFYFFDQARDLQRVESVTIRHYDSFRYQPFKYRRKGVMVRRHNVMSARLRLDYRPV</sequence>
<keyword evidence="1" id="KW-0472">Membrane</keyword>
<feature type="transmembrane region" description="Helical" evidence="1">
    <location>
        <begin position="6"/>
        <end position="30"/>
    </location>
</feature>
<proteinExistence type="predicted"/>
<name>A0A5B7FI35_PORTR</name>
<protein>
    <submittedName>
        <fullName evidence="2">Uncharacterized protein</fullName>
    </submittedName>
</protein>
<keyword evidence="1" id="KW-0812">Transmembrane</keyword>
<evidence type="ECO:0000313" key="2">
    <source>
        <dbReference type="EMBL" id="MPC46152.1"/>
    </source>
</evidence>